<dbReference type="RefSeq" id="WP_143372597.1">
    <property type="nucleotide sequence ID" value="NZ_VJVZ01000003.1"/>
</dbReference>
<comment type="caution">
    <text evidence="2">The sequence shown here is derived from an EMBL/GenBank/DDBJ whole genome shotgun (WGS) entry which is preliminary data.</text>
</comment>
<gene>
    <name evidence="2" type="ORF">FMM05_06835</name>
</gene>
<name>A0A552V637_9FLAO</name>
<dbReference type="AlphaFoldDB" id="A0A552V637"/>
<sequence length="142" mass="16620">MAEYTLVDIIKEYQAGADTAVTIFKEKFGTGDILHGRRQKNYPRVGKLIENGIYRYAFHGSGLEVHFKDKVIDFDFAFFPEPRHDGFDLWRLSIFISNQRNKYPEYLDNNKLEAEFKELINNGIIAKSLLDSTHLYFFKDTI</sequence>
<evidence type="ECO:0000313" key="3">
    <source>
        <dbReference type="Proteomes" id="UP000320643"/>
    </source>
</evidence>
<dbReference type="OrthoDB" id="8480543at2"/>
<reference evidence="2 3" key="1">
    <citation type="submission" date="2019-07" db="EMBL/GenBank/DDBJ databases">
        <title>Flavobacterium sp. nov., isolated from glacier ice.</title>
        <authorList>
            <person name="Liu Q."/>
            <person name="Xin Y.-H."/>
        </authorList>
    </citation>
    <scope>NUCLEOTIDE SEQUENCE [LARGE SCALE GENOMIC DNA]</scope>
    <source>
        <strain evidence="2 3">ZT4R6</strain>
    </source>
</reference>
<keyword evidence="3" id="KW-1185">Reference proteome</keyword>
<organism evidence="2 3">
    <name type="scientific">Flavobacterium zepuense</name>
    <dbReference type="NCBI Taxonomy" id="2593302"/>
    <lineage>
        <taxon>Bacteria</taxon>
        <taxon>Pseudomonadati</taxon>
        <taxon>Bacteroidota</taxon>
        <taxon>Flavobacteriia</taxon>
        <taxon>Flavobacteriales</taxon>
        <taxon>Flavobacteriaceae</taxon>
        <taxon>Flavobacterium</taxon>
    </lineage>
</organism>
<dbReference type="Proteomes" id="UP000320643">
    <property type="component" value="Unassembled WGS sequence"/>
</dbReference>
<dbReference type="InterPro" id="IPR054191">
    <property type="entry name" value="DUF6896"/>
</dbReference>
<protein>
    <recommendedName>
        <fullName evidence="1">DUF6896 domain-containing protein</fullName>
    </recommendedName>
</protein>
<evidence type="ECO:0000259" key="1">
    <source>
        <dbReference type="Pfam" id="PF21837"/>
    </source>
</evidence>
<accession>A0A552V637</accession>
<proteinExistence type="predicted"/>
<feature type="domain" description="DUF6896" evidence="1">
    <location>
        <begin position="7"/>
        <end position="137"/>
    </location>
</feature>
<evidence type="ECO:0000313" key="2">
    <source>
        <dbReference type="EMBL" id="TRW25933.1"/>
    </source>
</evidence>
<dbReference type="EMBL" id="VJVZ01000003">
    <property type="protein sequence ID" value="TRW25933.1"/>
    <property type="molecule type" value="Genomic_DNA"/>
</dbReference>
<dbReference type="Pfam" id="PF21837">
    <property type="entry name" value="DUF6896"/>
    <property type="match status" value="1"/>
</dbReference>